<keyword evidence="5" id="KW-1185">Reference proteome</keyword>
<dbReference type="Pfam" id="PF09186">
    <property type="entry name" value="DUF1949"/>
    <property type="match status" value="1"/>
</dbReference>
<evidence type="ECO:0000259" key="2">
    <source>
        <dbReference type="Pfam" id="PF01205"/>
    </source>
</evidence>
<dbReference type="InterPro" id="IPR035647">
    <property type="entry name" value="EFG_III/V"/>
</dbReference>
<dbReference type="InterPro" id="IPR015796">
    <property type="entry name" value="Impact_YigZ-like"/>
</dbReference>
<organism evidence="4 5">
    <name type="scientific">Wansuia hejianensis</name>
    <dbReference type="NCBI Taxonomy" id="2763667"/>
    <lineage>
        <taxon>Bacteria</taxon>
        <taxon>Bacillati</taxon>
        <taxon>Bacillota</taxon>
        <taxon>Clostridia</taxon>
        <taxon>Lachnospirales</taxon>
        <taxon>Lachnospiraceae</taxon>
        <taxon>Wansuia</taxon>
    </lineage>
</organism>
<dbReference type="SUPFAM" id="SSF54211">
    <property type="entry name" value="Ribosomal protein S5 domain 2-like"/>
    <property type="match status" value="1"/>
</dbReference>
<name>A0A926EZV0_9FIRM</name>
<dbReference type="InterPro" id="IPR001498">
    <property type="entry name" value="Impact_N"/>
</dbReference>
<reference evidence="4 5" key="1">
    <citation type="submission" date="2020-08" db="EMBL/GenBank/DDBJ databases">
        <title>Genome public.</title>
        <authorList>
            <person name="Liu C."/>
            <person name="Sun Q."/>
        </authorList>
    </citation>
    <scope>NUCLEOTIDE SEQUENCE [LARGE SCALE GENOMIC DNA]</scope>
    <source>
        <strain evidence="4 5">NSJ-26</strain>
    </source>
</reference>
<dbReference type="Gene3D" id="3.30.230.30">
    <property type="entry name" value="Impact, N-terminal domain"/>
    <property type="match status" value="1"/>
</dbReference>
<evidence type="ECO:0000256" key="1">
    <source>
        <dbReference type="ARBA" id="ARBA00007665"/>
    </source>
</evidence>
<protein>
    <submittedName>
        <fullName evidence="4">YigZ family protein</fullName>
    </submittedName>
</protein>
<dbReference type="SUPFAM" id="SSF54980">
    <property type="entry name" value="EF-G C-terminal domain-like"/>
    <property type="match status" value="1"/>
</dbReference>
<feature type="domain" description="Impact N-terminal" evidence="2">
    <location>
        <begin position="20"/>
        <end position="121"/>
    </location>
</feature>
<dbReference type="Pfam" id="PF01205">
    <property type="entry name" value="Impact_N"/>
    <property type="match status" value="1"/>
</dbReference>
<accession>A0A926EZV0</accession>
<dbReference type="AlphaFoldDB" id="A0A926EZV0"/>
<gene>
    <name evidence="4" type="ORF">H8689_06260</name>
</gene>
<dbReference type="InterPro" id="IPR020568">
    <property type="entry name" value="Ribosomal_Su5_D2-typ_SF"/>
</dbReference>
<dbReference type="GO" id="GO:0006446">
    <property type="term" value="P:regulation of translational initiation"/>
    <property type="evidence" value="ECO:0007669"/>
    <property type="project" value="TreeGrafter"/>
</dbReference>
<evidence type="ECO:0000313" key="5">
    <source>
        <dbReference type="Proteomes" id="UP000601522"/>
    </source>
</evidence>
<dbReference type="NCBIfam" id="TIGR00257">
    <property type="entry name" value="IMPACT_YIGZ"/>
    <property type="match status" value="1"/>
</dbReference>
<dbReference type="Gene3D" id="3.30.70.240">
    <property type="match status" value="1"/>
</dbReference>
<dbReference type="RefSeq" id="WP_249323572.1">
    <property type="nucleotide sequence ID" value="NZ_JACRTK010000002.1"/>
</dbReference>
<dbReference type="InterPro" id="IPR015269">
    <property type="entry name" value="UPF0029_Impact_C"/>
</dbReference>
<proteinExistence type="inferred from homology"/>
<dbReference type="InterPro" id="IPR023582">
    <property type="entry name" value="Impact"/>
</dbReference>
<dbReference type="EMBL" id="JACRTK010000002">
    <property type="protein sequence ID" value="MBC8590736.1"/>
    <property type="molecule type" value="Genomic_DNA"/>
</dbReference>
<dbReference type="Proteomes" id="UP000601522">
    <property type="component" value="Unassembled WGS sequence"/>
</dbReference>
<dbReference type="InterPro" id="IPR036956">
    <property type="entry name" value="Impact_N_sf"/>
</dbReference>
<sequence length="225" mass="25266">MKENYRTIFSYGCDEIIINKSKFIGYAMPINTEEEALEFIEQIKTKHRDATHNVYAYVVGENSNIQRFSDDGEPSGTAGIPALEVIKKEELKNVVVVVTRYFGGIKLGGGGLIRAYTRGAKIGLESGKIVHMIVHRQLNITMDYHIYGKMENYLVSNGYLIDNVIFDEKVNIEIHIKVSELSEFKKNIIDIANGNIKIDELDDVHLPVLNGKILSTSGLNMAKEV</sequence>
<feature type="domain" description="UPF0029" evidence="3">
    <location>
        <begin position="140"/>
        <end position="195"/>
    </location>
</feature>
<dbReference type="PANTHER" id="PTHR16301">
    <property type="entry name" value="IMPACT-RELATED"/>
    <property type="match status" value="1"/>
</dbReference>
<dbReference type="PANTHER" id="PTHR16301:SF20">
    <property type="entry name" value="IMPACT FAMILY MEMBER YIGZ"/>
    <property type="match status" value="1"/>
</dbReference>
<evidence type="ECO:0000313" key="4">
    <source>
        <dbReference type="EMBL" id="MBC8590736.1"/>
    </source>
</evidence>
<evidence type="ECO:0000259" key="3">
    <source>
        <dbReference type="Pfam" id="PF09186"/>
    </source>
</evidence>
<comment type="similarity">
    <text evidence="1">Belongs to the IMPACT family.</text>
</comment>
<comment type="caution">
    <text evidence="4">The sequence shown here is derived from an EMBL/GenBank/DDBJ whole genome shotgun (WGS) entry which is preliminary data.</text>
</comment>
<dbReference type="GO" id="GO:0005737">
    <property type="term" value="C:cytoplasm"/>
    <property type="evidence" value="ECO:0007669"/>
    <property type="project" value="TreeGrafter"/>
</dbReference>